<evidence type="ECO:0000313" key="4">
    <source>
        <dbReference type="EMBL" id="CAB4736049.1"/>
    </source>
</evidence>
<evidence type="ECO:0000313" key="3">
    <source>
        <dbReference type="EMBL" id="CAB4712743.1"/>
    </source>
</evidence>
<evidence type="ECO:0000313" key="6">
    <source>
        <dbReference type="EMBL" id="CAB5014507.1"/>
    </source>
</evidence>
<evidence type="ECO:0000313" key="2">
    <source>
        <dbReference type="EMBL" id="CAB4682976.1"/>
    </source>
</evidence>
<dbReference type="EMBL" id="CAFBLV010000004">
    <property type="protein sequence ID" value="CAB4858930.1"/>
    <property type="molecule type" value="Genomic_DNA"/>
</dbReference>
<proteinExistence type="predicted"/>
<accession>A0A6J6QT05</accession>
<name>A0A6J6QT05_9ZZZZ</name>
<dbReference type="EMBL" id="CAEZWW010000195">
    <property type="protein sequence ID" value="CAB4682976.1"/>
    <property type="molecule type" value="Genomic_DNA"/>
</dbReference>
<evidence type="ECO:0000256" key="1">
    <source>
        <dbReference type="SAM" id="MobiDB-lite"/>
    </source>
</evidence>
<feature type="region of interest" description="Disordered" evidence="1">
    <location>
        <begin position="1"/>
        <end position="68"/>
    </location>
</feature>
<dbReference type="AlphaFoldDB" id="A0A6J6QT05"/>
<evidence type="ECO:0000313" key="5">
    <source>
        <dbReference type="EMBL" id="CAB4858930.1"/>
    </source>
</evidence>
<sequence length="127" mass="13977">MTASKKSAEGENPPPRAALPKKTEAAKSAPKAKARASVNPLIDRASRSVKPVSREMHPGHSLHRHGHNEEKEIRILSYNFQDDSEVENGAGMYAVAYWAKFLQERVDSAAEGSRENSAGFLRGLTHR</sequence>
<reference evidence="3" key="1">
    <citation type="submission" date="2020-05" db="EMBL/GenBank/DDBJ databases">
        <authorList>
            <person name="Chiriac C."/>
            <person name="Salcher M."/>
            <person name="Ghai R."/>
            <person name="Kavagutti S V."/>
        </authorList>
    </citation>
    <scope>NUCLEOTIDE SEQUENCE</scope>
</reference>
<dbReference type="EMBL" id="CAFBPJ010000046">
    <property type="protein sequence ID" value="CAB5014507.1"/>
    <property type="molecule type" value="Genomic_DNA"/>
</dbReference>
<organism evidence="3">
    <name type="scientific">freshwater metagenome</name>
    <dbReference type="NCBI Taxonomy" id="449393"/>
    <lineage>
        <taxon>unclassified sequences</taxon>
        <taxon>metagenomes</taxon>
        <taxon>ecological metagenomes</taxon>
    </lineage>
</organism>
<dbReference type="EMBL" id="CAEZXZ010000178">
    <property type="protein sequence ID" value="CAB4712743.1"/>
    <property type="molecule type" value="Genomic_DNA"/>
</dbReference>
<protein>
    <submittedName>
        <fullName evidence="3">Unannotated protein</fullName>
    </submittedName>
</protein>
<gene>
    <name evidence="2" type="ORF">UFOPK2310_01350</name>
    <name evidence="3" type="ORF">UFOPK2625_01103</name>
    <name evidence="4" type="ORF">UFOPK2809_00034</name>
    <name evidence="5" type="ORF">UFOPK3425_00053</name>
    <name evidence="6" type="ORF">UFOPK4092_00573</name>
</gene>
<dbReference type="EMBL" id="CAEZZA010000002">
    <property type="protein sequence ID" value="CAB4736049.1"/>
    <property type="molecule type" value="Genomic_DNA"/>
</dbReference>